<dbReference type="Gene3D" id="3.30.870.10">
    <property type="entry name" value="Endonuclease Chain A"/>
    <property type="match status" value="1"/>
</dbReference>
<dbReference type="InterPro" id="IPR000330">
    <property type="entry name" value="SNF2_N"/>
</dbReference>
<feature type="domain" description="Helicase ATP-binding" evidence="2">
    <location>
        <begin position="158"/>
        <end position="295"/>
    </location>
</feature>
<organism evidence="3">
    <name type="scientific">marine sediment metagenome</name>
    <dbReference type="NCBI Taxonomy" id="412755"/>
    <lineage>
        <taxon>unclassified sequences</taxon>
        <taxon>metagenomes</taxon>
        <taxon>ecological metagenomes</taxon>
    </lineage>
</organism>
<evidence type="ECO:0000256" key="1">
    <source>
        <dbReference type="ARBA" id="ARBA00022801"/>
    </source>
</evidence>
<dbReference type="AlphaFoldDB" id="X1LZ06"/>
<evidence type="ECO:0000259" key="2">
    <source>
        <dbReference type="PROSITE" id="PS51192"/>
    </source>
</evidence>
<dbReference type="EMBL" id="BARV01000515">
    <property type="protein sequence ID" value="GAH99363.1"/>
    <property type="molecule type" value="Genomic_DNA"/>
</dbReference>
<dbReference type="InterPro" id="IPR038718">
    <property type="entry name" value="SNF2-like_sf"/>
</dbReference>
<dbReference type="PANTHER" id="PTHR45766:SF6">
    <property type="entry name" value="SWI_SNF-RELATED MATRIX-ASSOCIATED ACTIN-DEPENDENT REGULATOR OF CHROMATIN SUBFAMILY A-LIKE PROTEIN 1"/>
    <property type="match status" value="1"/>
</dbReference>
<dbReference type="Pfam" id="PF00176">
    <property type="entry name" value="SNF2-rel_dom"/>
    <property type="match status" value="1"/>
</dbReference>
<dbReference type="PANTHER" id="PTHR45766">
    <property type="entry name" value="DNA ANNEALING HELICASE AND ENDONUCLEASE ZRANB3 FAMILY MEMBER"/>
    <property type="match status" value="1"/>
</dbReference>
<accession>X1LZ06</accession>
<reference evidence="3" key="1">
    <citation type="journal article" date="2014" name="Front. Microbiol.">
        <title>High frequency of phylogenetically diverse reductive dehalogenase-homologous genes in deep subseafloor sedimentary metagenomes.</title>
        <authorList>
            <person name="Kawai M."/>
            <person name="Futagami T."/>
            <person name="Toyoda A."/>
            <person name="Takaki Y."/>
            <person name="Nishi S."/>
            <person name="Hori S."/>
            <person name="Arai W."/>
            <person name="Tsubouchi T."/>
            <person name="Morono Y."/>
            <person name="Uchiyama I."/>
            <person name="Ito T."/>
            <person name="Fujiyama A."/>
            <person name="Inagaki F."/>
            <person name="Takami H."/>
        </authorList>
    </citation>
    <scope>NUCLEOTIDE SEQUENCE</scope>
    <source>
        <strain evidence="3">Expedition CK06-06</strain>
    </source>
</reference>
<dbReference type="InterPro" id="IPR002464">
    <property type="entry name" value="DNA/RNA_helicase_DEAH_CS"/>
</dbReference>
<keyword evidence="1" id="KW-0378">Hydrolase</keyword>
<dbReference type="GO" id="GO:0005524">
    <property type="term" value="F:ATP binding"/>
    <property type="evidence" value="ECO:0007669"/>
    <property type="project" value="InterPro"/>
</dbReference>
<dbReference type="Pfam" id="PF13091">
    <property type="entry name" value="PLDc_2"/>
    <property type="match status" value="1"/>
</dbReference>
<gene>
    <name evidence="3" type="ORF">S06H3_01903</name>
</gene>
<dbReference type="PROSITE" id="PS51192">
    <property type="entry name" value="HELICASE_ATP_BIND_1"/>
    <property type="match status" value="1"/>
</dbReference>
<proteinExistence type="predicted"/>
<dbReference type="Gene3D" id="3.40.50.300">
    <property type="entry name" value="P-loop containing nucleotide triphosphate hydrolases"/>
    <property type="match status" value="1"/>
</dbReference>
<sequence length="387" mass="45572">QEVEEGVYKFIEWIKNGKLEIRAFPSQNIHAKLYIMTFTEGDRDVGRVITGSSNFTRAGLTENLEFNIELKNRADYEFTRQKFEDLWKDAVDVSEKYIQTIQTKTWLNQNIKPYELYLKFLYEYFKDELSLTDEIFIKYLPQDFKKYEYQEQAVLNTKKILEEYGGVFISDVVGLGKTYIATMLAAQLDGRTFIIAPPALLNKNNPGSWPNVFSDFHIPADFESVGKLEAVLNRGVEKYANIIIDEAHRFRTETTIGYEKLAQICRGKRVILVTATPYNNSPRDILNQIKLFQKSRKSTIPNLPNLESFFNRLDKKLEKIDRQKNYDDYIKMVKENAKEIRGKVLKYLMVRRTRSEIEKYFSRDIKEQKLKFPDVENPVQILIFRIY</sequence>
<dbReference type="GO" id="GO:0016787">
    <property type="term" value="F:hydrolase activity"/>
    <property type="evidence" value="ECO:0007669"/>
    <property type="project" value="UniProtKB-KW"/>
</dbReference>
<protein>
    <recommendedName>
        <fullName evidence="2">Helicase ATP-binding domain-containing protein</fullName>
    </recommendedName>
</protein>
<comment type="caution">
    <text evidence="3">The sequence shown here is derived from an EMBL/GenBank/DDBJ whole genome shotgun (WGS) entry which is preliminary data.</text>
</comment>
<feature type="non-terminal residue" evidence="3">
    <location>
        <position position="1"/>
    </location>
</feature>
<name>X1LZ06_9ZZZZ</name>
<dbReference type="CDD" id="cd09178">
    <property type="entry name" value="PLDc_N_Snf2_like"/>
    <property type="match status" value="1"/>
</dbReference>
<dbReference type="Gene3D" id="3.40.50.10810">
    <property type="entry name" value="Tandem AAA-ATPase domain"/>
    <property type="match status" value="1"/>
</dbReference>
<dbReference type="InterPro" id="IPR014001">
    <property type="entry name" value="Helicase_ATP-bd"/>
</dbReference>
<dbReference type="SUPFAM" id="SSF56024">
    <property type="entry name" value="Phospholipase D/nuclease"/>
    <property type="match status" value="1"/>
</dbReference>
<dbReference type="InterPro" id="IPR027417">
    <property type="entry name" value="P-loop_NTPase"/>
</dbReference>
<dbReference type="SMART" id="SM00487">
    <property type="entry name" value="DEXDc"/>
    <property type="match status" value="1"/>
</dbReference>
<evidence type="ECO:0000313" key="3">
    <source>
        <dbReference type="EMBL" id="GAH99363.1"/>
    </source>
</evidence>
<dbReference type="SUPFAM" id="SSF52540">
    <property type="entry name" value="P-loop containing nucleoside triphosphate hydrolases"/>
    <property type="match status" value="1"/>
</dbReference>
<dbReference type="InterPro" id="IPR025202">
    <property type="entry name" value="PLD-like_dom"/>
</dbReference>
<dbReference type="PROSITE" id="PS00690">
    <property type="entry name" value="DEAH_ATP_HELICASE"/>
    <property type="match status" value="1"/>
</dbReference>